<organism evidence="2 3">
    <name type="scientific">Umezawaea tangerina</name>
    <dbReference type="NCBI Taxonomy" id="84725"/>
    <lineage>
        <taxon>Bacteria</taxon>
        <taxon>Bacillati</taxon>
        <taxon>Actinomycetota</taxon>
        <taxon>Actinomycetes</taxon>
        <taxon>Pseudonocardiales</taxon>
        <taxon>Pseudonocardiaceae</taxon>
        <taxon>Umezawaea</taxon>
    </lineage>
</organism>
<dbReference type="RefSeq" id="WP_106192813.1">
    <property type="nucleotide sequence ID" value="NZ_PVTF01000012.1"/>
</dbReference>
<comment type="caution">
    <text evidence="2">The sequence shown here is derived from an EMBL/GenBank/DDBJ whole genome shotgun (WGS) entry which is preliminary data.</text>
</comment>
<name>A0A2T0SSB8_9PSEU</name>
<dbReference type="EMBL" id="PVTF01000012">
    <property type="protein sequence ID" value="PRY36273.1"/>
    <property type="molecule type" value="Genomic_DNA"/>
</dbReference>
<keyword evidence="1" id="KW-1133">Transmembrane helix</keyword>
<keyword evidence="3" id="KW-1185">Reference proteome</keyword>
<dbReference type="Proteomes" id="UP000239494">
    <property type="component" value="Unassembled WGS sequence"/>
</dbReference>
<gene>
    <name evidence="2" type="ORF">CLV43_112200</name>
</gene>
<keyword evidence="1" id="KW-0812">Transmembrane</keyword>
<keyword evidence="1" id="KW-0472">Membrane</keyword>
<feature type="transmembrane region" description="Helical" evidence="1">
    <location>
        <begin position="20"/>
        <end position="43"/>
    </location>
</feature>
<sequence length="89" mass="9346">MSTTVFGVRAVLRPLSVPAAIAYVLITTLTLLARVTAYAFALVAEVADRIADAGQAAREAAHEHGTTDLPEPAPFLHYRGTAHAYGGGR</sequence>
<evidence type="ECO:0000256" key="1">
    <source>
        <dbReference type="SAM" id="Phobius"/>
    </source>
</evidence>
<proteinExistence type="predicted"/>
<protein>
    <submittedName>
        <fullName evidence="2">Uncharacterized protein</fullName>
    </submittedName>
</protein>
<evidence type="ECO:0000313" key="3">
    <source>
        <dbReference type="Proteomes" id="UP000239494"/>
    </source>
</evidence>
<reference evidence="2 3" key="1">
    <citation type="submission" date="2018-03" db="EMBL/GenBank/DDBJ databases">
        <title>Genomic Encyclopedia of Archaeal and Bacterial Type Strains, Phase II (KMG-II): from individual species to whole genera.</title>
        <authorList>
            <person name="Goeker M."/>
        </authorList>
    </citation>
    <scope>NUCLEOTIDE SEQUENCE [LARGE SCALE GENOMIC DNA]</scope>
    <source>
        <strain evidence="2 3">DSM 44720</strain>
    </source>
</reference>
<evidence type="ECO:0000313" key="2">
    <source>
        <dbReference type="EMBL" id="PRY36273.1"/>
    </source>
</evidence>
<dbReference type="AlphaFoldDB" id="A0A2T0SSB8"/>
<accession>A0A2T0SSB8</accession>